<evidence type="ECO:0000259" key="1">
    <source>
        <dbReference type="PROSITE" id="PS51112"/>
    </source>
</evidence>
<gene>
    <name evidence="2" type="ORF">SAMN06265827_11544</name>
</gene>
<dbReference type="PANTHER" id="PTHR13016:SF0">
    <property type="entry name" value="AMME SYNDROME CANDIDATE GENE 1 PROTEIN"/>
    <property type="match status" value="1"/>
</dbReference>
<dbReference type="RefSeq" id="WP_097018135.1">
    <property type="nucleotide sequence ID" value="NZ_OBDZ01000015.1"/>
</dbReference>
<dbReference type="Proteomes" id="UP000219573">
    <property type="component" value="Unassembled WGS sequence"/>
</dbReference>
<evidence type="ECO:0000313" key="2">
    <source>
        <dbReference type="EMBL" id="SNY31687.1"/>
    </source>
</evidence>
<organism evidence="2 3">
    <name type="scientific">Orenia metallireducens</name>
    <dbReference type="NCBI Taxonomy" id="1413210"/>
    <lineage>
        <taxon>Bacteria</taxon>
        <taxon>Bacillati</taxon>
        <taxon>Bacillota</taxon>
        <taxon>Clostridia</taxon>
        <taxon>Halanaerobiales</taxon>
        <taxon>Halobacteroidaceae</taxon>
        <taxon>Orenia</taxon>
    </lineage>
</organism>
<dbReference type="AlphaFoldDB" id="A0A285H7L5"/>
<dbReference type="Pfam" id="PF02900">
    <property type="entry name" value="LigB"/>
    <property type="match status" value="1"/>
</dbReference>
<evidence type="ECO:0000313" key="3">
    <source>
        <dbReference type="Proteomes" id="UP000219573"/>
    </source>
</evidence>
<reference evidence="3" key="1">
    <citation type="submission" date="2017-09" db="EMBL/GenBank/DDBJ databases">
        <authorList>
            <person name="Varghese N."/>
            <person name="Submissions S."/>
        </authorList>
    </citation>
    <scope>NUCLEOTIDE SEQUENCE [LARGE SCALE GENOMIC DNA]</scope>
    <source>
        <strain evidence="3">MSL47</strain>
    </source>
</reference>
<dbReference type="EMBL" id="OBDZ01000015">
    <property type="protein sequence ID" value="SNY31687.1"/>
    <property type="molecule type" value="Genomic_DNA"/>
</dbReference>
<keyword evidence="3" id="KW-1185">Reference proteome</keyword>
<dbReference type="OrthoDB" id="159752at2"/>
<dbReference type="InterPro" id="IPR027485">
    <property type="entry name" value="AMMECR1_N"/>
</dbReference>
<accession>A0A285H7L5</accession>
<dbReference type="SUPFAM" id="SSF53213">
    <property type="entry name" value="LigB-like"/>
    <property type="match status" value="1"/>
</dbReference>
<dbReference type="InterPro" id="IPR004183">
    <property type="entry name" value="Xdiol_dOase_suB"/>
</dbReference>
<dbReference type="PANTHER" id="PTHR13016">
    <property type="entry name" value="AMMECR1 HOMOLOG"/>
    <property type="match status" value="1"/>
</dbReference>
<name>A0A285H7L5_9FIRM</name>
<protein>
    <submittedName>
        <fullName evidence="2">Uncharacterized protein, PH0010 family/AmmeMemoRadiSam system protein A/AmmeMemoRadiSam system protein B</fullName>
    </submittedName>
</protein>
<dbReference type="InterPro" id="IPR036071">
    <property type="entry name" value="AMMECR1_dom_sf"/>
</dbReference>
<proteinExistence type="predicted"/>
<dbReference type="Pfam" id="PF01871">
    <property type="entry name" value="AMMECR1"/>
    <property type="match status" value="1"/>
</dbReference>
<dbReference type="Gene3D" id="3.30.700.20">
    <property type="entry name" value="Hypothetical protein ph0010, domain 1"/>
    <property type="match status" value="1"/>
</dbReference>
<sequence length="469" mass="51918">MTGVVLAALAPHPPILIPEIGGKEIEQIAKTQISIRKLAEEIKEVDPDIIVTISPHGPVFSDAVSILSAENLSGDFGDFGREDVELSYKLAEKFTSELAIAANKNKITTARIDKATARKLEVKMELDHGVLVPMYYLNEVGVNKPIVPVNIGMLSYEELYTFGKIIQLVAERLESKVTVLASGDLSHRLTTNAPAGYDPKAKDFDERLVHYLNTLEVENIFEMDNQLIQRAGECGLRPLTMMLGAMDRLDVDGGVLSYEGPFGVGYAVATYRVKGKKEEVGLLDKLHKRKQDRLSQIRSNESEIVKLARKSVEEYIKNREVIDPPAQLEPQLAGRAGAFVSIKKNGNLRGCIGTTQATKANLAYEIIYNALGAAFEDPRFEPVNLNEIDELTYAVDVLGEAESIESIEKLNPKKYGVIVRRGERAGLLLPDLEGIDTAKKQVEIAKRKAGIPIEEEDIELMRFTVTRYK</sequence>
<dbReference type="PROSITE" id="PS51112">
    <property type="entry name" value="AMMECR1"/>
    <property type="match status" value="1"/>
</dbReference>
<dbReference type="Gene3D" id="3.30.1490.150">
    <property type="entry name" value="Hypothetical protein ph0010, domain 2"/>
    <property type="match status" value="1"/>
</dbReference>
<dbReference type="STRING" id="1413210.U472_04430"/>
<dbReference type="CDD" id="cd07951">
    <property type="entry name" value="ED_3B_N_AMMECR1"/>
    <property type="match status" value="1"/>
</dbReference>
<dbReference type="SUPFAM" id="SSF143447">
    <property type="entry name" value="AMMECR1-like"/>
    <property type="match status" value="1"/>
</dbReference>
<dbReference type="InterPro" id="IPR002733">
    <property type="entry name" value="AMMECR1_domain"/>
</dbReference>
<dbReference type="InterPro" id="IPR027623">
    <property type="entry name" value="AmmeMemoSam_A"/>
</dbReference>
<dbReference type="NCBIfam" id="TIGR04335">
    <property type="entry name" value="AmmeMemoSam_A"/>
    <property type="match status" value="1"/>
</dbReference>
<dbReference type="Gene3D" id="3.40.830.10">
    <property type="entry name" value="LigB-like"/>
    <property type="match status" value="1"/>
</dbReference>
<dbReference type="NCBIfam" id="TIGR04336">
    <property type="entry name" value="AmmeMemoSam_B"/>
    <property type="match status" value="1"/>
</dbReference>
<dbReference type="GO" id="GO:0008198">
    <property type="term" value="F:ferrous iron binding"/>
    <property type="evidence" value="ECO:0007669"/>
    <property type="project" value="InterPro"/>
</dbReference>
<feature type="domain" description="AMMECR1" evidence="1">
    <location>
        <begin position="299"/>
        <end position="469"/>
    </location>
</feature>
<dbReference type="InterPro" id="IPR023473">
    <property type="entry name" value="AMMECR1"/>
</dbReference>
<dbReference type="GO" id="GO:0016702">
    <property type="term" value="F:oxidoreductase activity, acting on single donors with incorporation of molecular oxygen, incorporation of two atoms of oxygen"/>
    <property type="evidence" value="ECO:0007669"/>
    <property type="project" value="UniProtKB-ARBA"/>
</dbReference>